<reference evidence="2 3" key="1">
    <citation type="submission" date="2016-10" db="EMBL/GenBank/DDBJ databases">
        <authorList>
            <person name="de Groot N.N."/>
        </authorList>
    </citation>
    <scope>NUCLEOTIDE SEQUENCE [LARGE SCALE GENOMIC DNA]</scope>
    <source>
        <strain evidence="2 3">CGMCC 4.1877</strain>
    </source>
</reference>
<protein>
    <submittedName>
        <fullName evidence="2">Uncharacterized protein</fullName>
    </submittedName>
</protein>
<gene>
    <name evidence="2" type="ORF">SAMN05216207_105113</name>
</gene>
<dbReference type="Proteomes" id="UP000199614">
    <property type="component" value="Unassembled WGS sequence"/>
</dbReference>
<name>A0A1I5GUU0_PSUAM</name>
<dbReference type="EMBL" id="FOUY01000051">
    <property type="protein sequence ID" value="SFO39660.1"/>
    <property type="molecule type" value="Genomic_DNA"/>
</dbReference>
<organism evidence="2 3">
    <name type="scientific">Pseudonocardia ammonioxydans</name>
    <dbReference type="NCBI Taxonomy" id="260086"/>
    <lineage>
        <taxon>Bacteria</taxon>
        <taxon>Bacillati</taxon>
        <taxon>Actinomycetota</taxon>
        <taxon>Actinomycetes</taxon>
        <taxon>Pseudonocardiales</taxon>
        <taxon>Pseudonocardiaceae</taxon>
        <taxon>Pseudonocardia</taxon>
    </lineage>
</organism>
<dbReference type="AlphaFoldDB" id="A0A1I5GUU0"/>
<keyword evidence="3" id="KW-1185">Reference proteome</keyword>
<sequence length="115" mass="12071">MTSTSPPTGDRIPPTGPSRQGDRRHDVITAADLTPAFIRARMATAGCYGDGITAPAEPCEHAAEECAAALARSVGDQDLLDAAARYDAAPYDTDDDAAITEVAWAVVRMARGRAR</sequence>
<evidence type="ECO:0000313" key="3">
    <source>
        <dbReference type="Proteomes" id="UP000199614"/>
    </source>
</evidence>
<dbReference type="STRING" id="260086.SAMN05216207_105113"/>
<evidence type="ECO:0000256" key="1">
    <source>
        <dbReference type="SAM" id="MobiDB-lite"/>
    </source>
</evidence>
<accession>A0A1I5GUU0</accession>
<feature type="region of interest" description="Disordered" evidence="1">
    <location>
        <begin position="1"/>
        <end position="25"/>
    </location>
</feature>
<proteinExistence type="predicted"/>
<evidence type="ECO:0000313" key="2">
    <source>
        <dbReference type="EMBL" id="SFO39660.1"/>
    </source>
</evidence>